<name>R7TGV3_CAPTE</name>
<proteinExistence type="predicted"/>
<accession>R7TGV3</accession>
<dbReference type="HOGENOM" id="CLU_430999_0_0_1"/>
<dbReference type="NCBIfam" id="NF040941">
    <property type="entry name" value="GGGWT_bact"/>
    <property type="match status" value="1"/>
</dbReference>
<reference evidence="4" key="1">
    <citation type="submission" date="2012-12" db="EMBL/GenBank/DDBJ databases">
        <authorList>
            <person name="Hellsten U."/>
            <person name="Grimwood J."/>
            <person name="Chapman J.A."/>
            <person name="Shapiro H."/>
            <person name="Aerts A."/>
            <person name="Otillar R.P."/>
            <person name="Terry A.Y."/>
            <person name="Boore J.L."/>
            <person name="Simakov O."/>
            <person name="Marletaz F."/>
            <person name="Cho S.-J."/>
            <person name="Edsinger-Gonzales E."/>
            <person name="Havlak P."/>
            <person name="Kuo D.-H."/>
            <person name="Larsson T."/>
            <person name="Lv J."/>
            <person name="Arendt D."/>
            <person name="Savage R."/>
            <person name="Osoegawa K."/>
            <person name="de Jong P."/>
            <person name="Lindberg D.R."/>
            <person name="Seaver E.C."/>
            <person name="Weisblat D.A."/>
            <person name="Putnam N.H."/>
            <person name="Grigoriev I.V."/>
            <person name="Rokhsar D.S."/>
        </authorList>
    </citation>
    <scope>NUCLEOTIDE SEQUENCE</scope>
    <source>
        <strain evidence="4">I ESC-2004</strain>
    </source>
</reference>
<gene>
    <name evidence="2" type="ORF">CAPTEDRAFT_194537</name>
</gene>
<feature type="region of interest" description="Disordered" evidence="1">
    <location>
        <begin position="298"/>
        <end position="326"/>
    </location>
</feature>
<dbReference type="EMBL" id="AMQN01013030">
    <property type="status" value="NOT_ANNOTATED_CDS"/>
    <property type="molecule type" value="Genomic_DNA"/>
</dbReference>
<dbReference type="SUPFAM" id="SSF56496">
    <property type="entry name" value="Fibrinogen C-terminal domain-like"/>
    <property type="match status" value="1"/>
</dbReference>
<keyword evidence="4" id="KW-1185">Reference proteome</keyword>
<feature type="compositionally biased region" description="Basic and acidic residues" evidence="1">
    <location>
        <begin position="306"/>
        <end position="322"/>
    </location>
</feature>
<evidence type="ECO:0000313" key="3">
    <source>
        <dbReference type="EnsemblMetazoa" id="CapteP194537"/>
    </source>
</evidence>
<dbReference type="EMBL" id="KB309911">
    <property type="protein sequence ID" value="ELT93043.1"/>
    <property type="molecule type" value="Genomic_DNA"/>
</dbReference>
<dbReference type="EMBL" id="AMQN01013029">
    <property type="status" value="NOT_ANNOTATED_CDS"/>
    <property type="molecule type" value="Genomic_DNA"/>
</dbReference>
<reference evidence="2 4" key="2">
    <citation type="journal article" date="2013" name="Nature">
        <title>Insights into bilaterian evolution from three spiralian genomes.</title>
        <authorList>
            <person name="Simakov O."/>
            <person name="Marletaz F."/>
            <person name="Cho S.J."/>
            <person name="Edsinger-Gonzales E."/>
            <person name="Havlak P."/>
            <person name="Hellsten U."/>
            <person name="Kuo D.H."/>
            <person name="Larsson T."/>
            <person name="Lv J."/>
            <person name="Arendt D."/>
            <person name="Savage R."/>
            <person name="Osoegawa K."/>
            <person name="de Jong P."/>
            <person name="Grimwood J."/>
            <person name="Chapman J.A."/>
            <person name="Shapiro H."/>
            <person name="Aerts A."/>
            <person name="Otillar R.P."/>
            <person name="Terry A.Y."/>
            <person name="Boore J.L."/>
            <person name="Grigoriev I.V."/>
            <person name="Lindberg D.R."/>
            <person name="Seaver E.C."/>
            <person name="Weisblat D.A."/>
            <person name="Putnam N.H."/>
            <person name="Rokhsar D.S."/>
        </authorList>
    </citation>
    <scope>NUCLEOTIDE SEQUENCE</scope>
    <source>
        <strain evidence="2 4">I ESC-2004</strain>
    </source>
</reference>
<evidence type="ECO:0000256" key="1">
    <source>
        <dbReference type="SAM" id="MobiDB-lite"/>
    </source>
</evidence>
<dbReference type="AlphaFoldDB" id="R7TGV3"/>
<dbReference type="Proteomes" id="UP000014760">
    <property type="component" value="Unassembled WGS sequence"/>
</dbReference>
<dbReference type="EnsemblMetazoa" id="CapteT194537">
    <property type="protein sequence ID" value="CapteP194537"/>
    <property type="gene ID" value="CapteG194537"/>
</dbReference>
<dbReference type="OrthoDB" id="6059867at2759"/>
<reference evidence="3" key="3">
    <citation type="submission" date="2015-06" db="UniProtKB">
        <authorList>
            <consortium name="EnsemblMetazoa"/>
        </authorList>
    </citation>
    <scope>IDENTIFICATION</scope>
</reference>
<sequence>MPGTVTGYGPSQVQGFRQHIFSGKPEDYEVWEVRFLASLSILGLKSVVTVVCGTSELTKSDIEKNERAYCELVQMLDERSLCLVMNDAADNGREALITLRNHCRGKSKPRIMTFYSQLCNLQNIRTDKIATDSKQLSETVYSLVKFKQALGSFSENEEIGATQAVSTRGCFFVYFLKQKSDAVTARAQFLADMRSQGNIEAIRSDNGADSIINLFNTFSIQFSEVYVHYSPSRKQSKASNCHLIDLMRSPAYLVYVPEVNRVKTFRIVKFVEDGCVQTPQVENDIYTDELVGYDYPVGNGASANPEKPEDSQGQHEVIENKKRYSQRQTKRPGYLDDYATCSHDAPLTVDYCYFVDIQKLLKMFSLLLVLPFLVTFCQGSPSPDAQYEMLLGGNGFNVPLKFKWRVGTMPRSCKDILAENGEAHSGEYYLSVGRKVVLVYCEMGLNGGGYTFLHPSSFPTMSDEHLQEIFTDKTSFVMRTLRSDGRQTVSVLEQLSDFKQHELKLGLNQHDGYQAPINDLGTYLFFGFIPMTVASARTTQGISVNDKPVTFSNCDANGNSHFVLSPNFAEIEPTDTGTMPGICTKFFTLGTQNPSGRMMPQEFFMFAEMHFGGCGCLTTTNTVESSVLATSIGFR</sequence>
<dbReference type="InterPro" id="IPR036056">
    <property type="entry name" value="Fibrinogen-like_C"/>
</dbReference>
<organism evidence="2">
    <name type="scientific">Capitella teleta</name>
    <name type="common">Polychaete worm</name>
    <dbReference type="NCBI Taxonomy" id="283909"/>
    <lineage>
        <taxon>Eukaryota</taxon>
        <taxon>Metazoa</taxon>
        <taxon>Spiralia</taxon>
        <taxon>Lophotrochozoa</taxon>
        <taxon>Annelida</taxon>
        <taxon>Polychaeta</taxon>
        <taxon>Sedentaria</taxon>
        <taxon>Scolecida</taxon>
        <taxon>Capitellidae</taxon>
        <taxon>Capitella</taxon>
    </lineage>
</organism>
<evidence type="ECO:0000313" key="2">
    <source>
        <dbReference type="EMBL" id="ELT93043.1"/>
    </source>
</evidence>
<evidence type="ECO:0000313" key="4">
    <source>
        <dbReference type="Proteomes" id="UP000014760"/>
    </source>
</evidence>
<protein>
    <submittedName>
        <fullName evidence="2 3">Uncharacterized protein</fullName>
    </submittedName>
</protein>